<proteinExistence type="predicted"/>
<dbReference type="InterPro" id="IPR042099">
    <property type="entry name" value="ANL_N_sf"/>
</dbReference>
<dbReference type="InterPro" id="IPR050237">
    <property type="entry name" value="ATP-dep_AMP-bd_enzyme"/>
</dbReference>
<dbReference type="RefSeq" id="WP_301142212.1">
    <property type="nucleotide sequence ID" value="NZ_JAUHQA010000001.1"/>
</dbReference>
<evidence type="ECO:0000259" key="2">
    <source>
        <dbReference type="Pfam" id="PF13193"/>
    </source>
</evidence>
<dbReference type="Gene3D" id="3.30.300.30">
    <property type="match status" value="1"/>
</dbReference>
<protein>
    <submittedName>
        <fullName evidence="3">AMP-binding protein</fullName>
    </submittedName>
</protein>
<dbReference type="EMBL" id="JAUHQA010000001">
    <property type="protein sequence ID" value="MDN4480751.1"/>
    <property type="molecule type" value="Genomic_DNA"/>
</dbReference>
<name>A0ABT8GIG3_9MICO</name>
<organism evidence="3 4">
    <name type="scientific">Demequina muriae</name>
    <dbReference type="NCBI Taxonomy" id="3051664"/>
    <lineage>
        <taxon>Bacteria</taxon>
        <taxon>Bacillati</taxon>
        <taxon>Actinomycetota</taxon>
        <taxon>Actinomycetes</taxon>
        <taxon>Micrococcales</taxon>
        <taxon>Demequinaceae</taxon>
        <taxon>Demequina</taxon>
    </lineage>
</organism>
<dbReference type="InterPro" id="IPR025110">
    <property type="entry name" value="AMP-bd_C"/>
</dbReference>
<dbReference type="SUPFAM" id="SSF56801">
    <property type="entry name" value="Acetyl-CoA synthetase-like"/>
    <property type="match status" value="1"/>
</dbReference>
<accession>A0ABT8GIG3</accession>
<reference evidence="3" key="1">
    <citation type="submission" date="2023-06" db="EMBL/GenBank/DDBJ databases">
        <title>Egi l300058.</title>
        <authorList>
            <person name="Gao L."/>
            <person name="Fang B.-Z."/>
            <person name="Li W.-J."/>
        </authorList>
    </citation>
    <scope>NUCLEOTIDE SEQUENCE</scope>
    <source>
        <strain evidence="3">EGI L300058</strain>
    </source>
</reference>
<dbReference type="Proteomes" id="UP001172708">
    <property type="component" value="Unassembled WGS sequence"/>
</dbReference>
<dbReference type="PANTHER" id="PTHR43767">
    <property type="entry name" value="LONG-CHAIN-FATTY-ACID--COA LIGASE"/>
    <property type="match status" value="1"/>
</dbReference>
<gene>
    <name evidence="3" type="ORF">QQX02_07440</name>
</gene>
<dbReference type="InterPro" id="IPR000873">
    <property type="entry name" value="AMP-dep_synth/lig_dom"/>
</dbReference>
<feature type="domain" description="AMP-dependent synthetase/ligase" evidence="1">
    <location>
        <begin position="29"/>
        <end position="200"/>
    </location>
</feature>
<keyword evidence="4" id="KW-1185">Reference proteome</keyword>
<dbReference type="Pfam" id="PF13193">
    <property type="entry name" value="AMP-binding_C"/>
    <property type="match status" value="1"/>
</dbReference>
<sequence length="343" mass="35013">MNYARLAEGGRGAVMAALSGHAAGIAAPTSGSTGDPREVLVGRDALIASATATLDRLGGPGHWLLALPTDRIAGAMVIARAHVGGGDLIHHDHPRFTPASFAEAAAHVPAGRRYVSLVPTQVWRLLSDPRGADALATFDAVLVGGAAPGMALPAHAIETYGMTETSGGCVYDGRPLDGASIRIDDDGRILLAGPMLADGYADGDDSAFIHAGGERWLRTGDLGSVEAGSLTVMGRADDVILSGGVNVHPLAVEKALRAHGDIADAAVVGTPDAQWGERVVAVVVPAQGARLSLDELRSALALDRATLPTALAVVDSVPRTAAGKIDRYAARAIAARIIAEEAP</sequence>
<feature type="domain" description="AMP-binding enzyme C-terminal" evidence="2">
    <location>
        <begin position="252"/>
        <end position="324"/>
    </location>
</feature>
<comment type="caution">
    <text evidence="3">The sequence shown here is derived from an EMBL/GenBank/DDBJ whole genome shotgun (WGS) entry which is preliminary data.</text>
</comment>
<dbReference type="Pfam" id="PF00501">
    <property type="entry name" value="AMP-binding"/>
    <property type="match status" value="1"/>
</dbReference>
<evidence type="ECO:0000313" key="3">
    <source>
        <dbReference type="EMBL" id="MDN4480751.1"/>
    </source>
</evidence>
<dbReference type="Gene3D" id="3.40.50.12780">
    <property type="entry name" value="N-terminal domain of ligase-like"/>
    <property type="match status" value="1"/>
</dbReference>
<evidence type="ECO:0000313" key="4">
    <source>
        <dbReference type="Proteomes" id="UP001172708"/>
    </source>
</evidence>
<evidence type="ECO:0000259" key="1">
    <source>
        <dbReference type="Pfam" id="PF00501"/>
    </source>
</evidence>
<dbReference type="InterPro" id="IPR045851">
    <property type="entry name" value="AMP-bd_C_sf"/>
</dbReference>
<dbReference type="PANTHER" id="PTHR43767:SF1">
    <property type="entry name" value="NONRIBOSOMAL PEPTIDE SYNTHASE PES1 (EUROFUNG)-RELATED"/>
    <property type="match status" value="1"/>
</dbReference>